<proteinExistence type="predicted"/>
<dbReference type="Proteomes" id="UP001152795">
    <property type="component" value="Unassembled WGS sequence"/>
</dbReference>
<dbReference type="EMBL" id="CACRXK020017752">
    <property type="protein sequence ID" value="CAB4031583.1"/>
    <property type="molecule type" value="Genomic_DNA"/>
</dbReference>
<evidence type="ECO:0000313" key="2">
    <source>
        <dbReference type="EMBL" id="CAB4031583.1"/>
    </source>
</evidence>
<reference evidence="2" key="1">
    <citation type="submission" date="2020-04" db="EMBL/GenBank/DDBJ databases">
        <authorList>
            <person name="Alioto T."/>
            <person name="Alioto T."/>
            <person name="Gomez Garrido J."/>
        </authorList>
    </citation>
    <scope>NUCLEOTIDE SEQUENCE</scope>
    <source>
        <strain evidence="2">A484AB</strain>
    </source>
</reference>
<feature type="compositionally biased region" description="Low complexity" evidence="1">
    <location>
        <begin position="247"/>
        <end position="266"/>
    </location>
</feature>
<protein>
    <submittedName>
        <fullName evidence="2">Zinc finger CCHC domain-containing 3-like</fullName>
    </submittedName>
</protein>
<dbReference type="AlphaFoldDB" id="A0A6S7KUN5"/>
<organism evidence="2 3">
    <name type="scientific">Paramuricea clavata</name>
    <name type="common">Red gorgonian</name>
    <name type="synonym">Violescent sea-whip</name>
    <dbReference type="NCBI Taxonomy" id="317549"/>
    <lineage>
        <taxon>Eukaryota</taxon>
        <taxon>Metazoa</taxon>
        <taxon>Cnidaria</taxon>
        <taxon>Anthozoa</taxon>
        <taxon>Octocorallia</taxon>
        <taxon>Malacalcyonacea</taxon>
        <taxon>Plexauridae</taxon>
        <taxon>Paramuricea</taxon>
    </lineage>
</organism>
<name>A0A6S7KUN5_PARCT</name>
<feature type="region of interest" description="Disordered" evidence="1">
    <location>
        <begin position="242"/>
        <end position="266"/>
    </location>
</feature>
<keyword evidence="3" id="KW-1185">Reference proteome</keyword>
<feature type="region of interest" description="Disordered" evidence="1">
    <location>
        <begin position="183"/>
        <end position="208"/>
    </location>
</feature>
<dbReference type="OrthoDB" id="5989407at2759"/>
<dbReference type="GO" id="GO:0008270">
    <property type="term" value="F:zinc ion binding"/>
    <property type="evidence" value="ECO:0007669"/>
    <property type="project" value="InterPro"/>
</dbReference>
<accession>A0A6S7KUN5</accession>
<evidence type="ECO:0000313" key="3">
    <source>
        <dbReference type="Proteomes" id="UP001152795"/>
    </source>
</evidence>
<gene>
    <name evidence="2" type="ORF">PACLA_8A055952</name>
</gene>
<dbReference type="GO" id="GO:0003676">
    <property type="term" value="F:nucleic acid binding"/>
    <property type="evidence" value="ECO:0007669"/>
    <property type="project" value="InterPro"/>
</dbReference>
<sequence>MAELYKQWNARACAVTIPKAFVQSSKSSVLEELSAEIAGLLDPATLRTVQATSNRRFVLEFSNLSTAAEVMRNGIGFRGVHLTPTVAYYKLTSVFVKRAPFGVPDDEFVKALSPYGRVVSVKPLTLKKFPKIFTGTRLVRMAVEKTIPCFMRVMDFPVLVRYRGQPFQCYRCRQIGHSYKECPDKDIPSARRHVTKPPPSSPISGPHASKFPMEPTPLVVTGCQPAGTTSKSVIPPATAVIPSTAQPSPMEVVPPSSSDPSSSVDSPLVTLDIGAQSTVGDLSGSPAVADSNVTKEEPKYNSVATWTGPSDPIVSVRVWFRKNHTQAQRHVVLSMEDLLISLKAAYKEEAARGFCFIHWQLMTKADAPIQPRCTKAYDLEGETLMVRTTKHLGVTEKQQHLLYAQKAVYNGLLTMNLMLCVHHKMEKIS</sequence>
<dbReference type="SUPFAM" id="SSF57756">
    <property type="entry name" value="Retrovirus zinc finger-like domains"/>
    <property type="match status" value="1"/>
</dbReference>
<comment type="caution">
    <text evidence="2">The sequence shown here is derived from an EMBL/GenBank/DDBJ whole genome shotgun (WGS) entry which is preliminary data.</text>
</comment>
<dbReference type="InterPro" id="IPR001878">
    <property type="entry name" value="Znf_CCHC"/>
</dbReference>
<evidence type="ECO:0000256" key="1">
    <source>
        <dbReference type="SAM" id="MobiDB-lite"/>
    </source>
</evidence>
<dbReference type="InterPro" id="IPR036875">
    <property type="entry name" value="Znf_CCHC_sf"/>
</dbReference>
<dbReference type="PROSITE" id="PS50158">
    <property type="entry name" value="ZF_CCHC"/>
    <property type="match status" value="1"/>
</dbReference>